<proteinExistence type="predicted"/>
<name>A0A386UKD8_9RHOB</name>
<gene>
    <name evidence="1" type="ORF">PY32053_01355</name>
</gene>
<dbReference type="AlphaFoldDB" id="A0A386UKD8"/>
<sequence>MRPFRRPRLLVQAARAGLNGWNRKRDLRRLLKCDDLPEPGAALPRLAAEEARLDQARREAQADYDLQCHILLLVAIIAETAGQMRHMAPAGGAAITSFGTAIPARP</sequence>
<dbReference type="Pfam" id="PF20083">
    <property type="entry name" value="DUF6477"/>
    <property type="match status" value="1"/>
</dbReference>
<dbReference type="Proteomes" id="UP000272010">
    <property type="component" value="Chromosome"/>
</dbReference>
<organism evidence="1 2">
    <name type="scientific">Paracoccus yeei</name>
    <dbReference type="NCBI Taxonomy" id="147645"/>
    <lineage>
        <taxon>Bacteria</taxon>
        <taxon>Pseudomonadati</taxon>
        <taxon>Pseudomonadota</taxon>
        <taxon>Alphaproteobacteria</taxon>
        <taxon>Rhodobacterales</taxon>
        <taxon>Paracoccaceae</taxon>
        <taxon>Paracoccus</taxon>
    </lineage>
</organism>
<dbReference type="EMBL" id="CP031078">
    <property type="protein sequence ID" value="AYF00991.1"/>
    <property type="molecule type" value="Genomic_DNA"/>
</dbReference>
<evidence type="ECO:0000313" key="2">
    <source>
        <dbReference type="Proteomes" id="UP000272010"/>
    </source>
</evidence>
<accession>A0A386UKD8</accession>
<protein>
    <submittedName>
        <fullName evidence="1">Uncharacterized protein</fullName>
    </submittedName>
</protein>
<dbReference type="InterPro" id="IPR045516">
    <property type="entry name" value="DUF6477"/>
</dbReference>
<evidence type="ECO:0000313" key="1">
    <source>
        <dbReference type="EMBL" id="AYF00991.1"/>
    </source>
</evidence>
<reference evidence="2" key="1">
    <citation type="submission" date="2018-07" db="EMBL/GenBank/DDBJ databases">
        <title>Genome Structure of the Opportunistic Pathogen Paracoccus yeei (Alphaproteobacteria) and Identification of Putative Virulence Factors.</title>
        <authorList>
            <person name="Lasek R."/>
            <person name="Szuplewska M."/>
            <person name="Mitura M."/>
            <person name="Decewicz P."/>
            <person name="Chmielowska C."/>
            <person name="Pawlot A."/>
            <person name="Sentkowska D."/>
            <person name="Czarnecki J."/>
            <person name="Bartosik D."/>
        </authorList>
    </citation>
    <scope>NUCLEOTIDE SEQUENCE [LARGE SCALE GENOMIC DNA]</scope>
    <source>
        <strain evidence="2">CCUG 32053</strain>
    </source>
</reference>